<evidence type="ECO:0000256" key="1">
    <source>
        <dbReference type="SAM" id="MobiDB-lite"/>
    </source>
</evidence>
<dbReference type="InterPro" id="IPR036365">
    <property type="entry name" value="PGBD-like_sf"/>
</dbReference>
<feature type="region of interest" description="Disordered" evidence="1">
    <location>
        <begin position="758"/>
        <end position="845"/>
    </location>
</feature>
<dbReference type="InterPro" id="IPR036366">
    <property type="entry name" value="PGBDSf"/>
</dbReference>
<protein>
    <submittedName>
        <fullName evidence="3">Peptidoglycan-binding protein</fullName>
    </submittedName>
</protein>
<dbReference type="Gene3D" id="1.10.101.10">
    <property type="entry name" value="PGBD-like superfamily/PGBD"/>
    <property type="match status" value="1"/>
</dbReference>
<name>A0A9X3Z000_9XANT</name>
<dbReference type="Proteomes" id="UP001140230">
    <property type="component" value="Unassembled WGS sequence"/>
</dbReference>
<dbReference type="RefSeq" id="WP_273663917.1">
    <property type="nucleotide sequence ID" value="NZ_CP168178.1"/>
</dbReference>
<dbReference type="Pfam" id="PF01471">
    <property type="entry name" value="PG_binding_1"/>
    <property type="match status" value="1"/>
</dbReference>
<evidence type="ECO:0000313" key="4">
    <source>
        <dbReference type="Proteomes" id="UP001140230"/>
    </source>
</evidence>
<organism evidence="3 4">
    <name type="scientific">Xanthomonas hortorum pv. hederae</name>
    <dbReference type="NCBI Taxonomy" id="453603"/>
    <lineage>
        <taxon>Bacteria</taxon>
        <taxon>Pseudomonadati</taxon>
        <taxon>Pseudomonadota</taxon>
        <taxon>Gammaproteobacteria</taxon>
        <taxon>Lysobacterales</taxon>
        <taxon>Lysobacteraceae</taxon>
        <taxon>Xanthomonas</taxon>
    </lineage>
</organism>
<reference evidence="3" key="1">
    <citation type="journal article" date="2022" name="Phytopathology">
        <title>Whole genome sequencing-based tracing of a 2022 introduction and outbreak of Xanthomonas hortorum pv. pelargonii.</title>
        <authorList>
            <person name="Iruegas Bocardo F."/>
            <person name="Weisberg A.J."/>
            <person name="Riutta E.R."/>
            <person name="Kilday K.B."/>
            <person name="Bonkowski J.C."/>
            <person name="Creswell T.C."/>
            <person name="Daughtrey M."/>
            <person name="Rane K.K."/>
            <person name="Grunwald N.J."/>
            <person name="Chang J.H."/>
            <person name="Putnam M."/>
        </authorList>
    </citation>
    <scope>NUCLEOTIDE SEQUENCE</scope>
    <source>
        <strain evidence="3">22-338</strain>
    </source>
</reference>
<gene>
    <name evidence="3" type="ORF">NY667_07615</name>
</gene>
<dbReference type="EMBL" id="JANWTP010000018">
    <property type="protein sequence ID" value="MDC8637685.1"/>
    <property type="molecule type" value="Genomic_DNA"/>
</dbReference>
<proteinExistence type="predicted"/>
<feature type="compositionally biased region" description="Basic and acidic residues" evidence="1">
    <location>
        <begin position="799"/>
        <end position="818"/>
    </location>
</feature>
<comment type="caution">
    <text evidence="3">The sequence shown here is derived from an EMBL/GenBank/DDBJ whole genome shotgun (WGS) entry which is preliminary data.</text>
</comment>
<reference evidence="3" key="2">
    <citation type="submission" date="2022-08" db="EMBL/GenBank/DDBJ databases">
        <authorList>
            <person name="Iruegas-Bocardo F."/>
            <person name="Weisberg A.J."/>
            <person name="Riutta E.R."/>
            <person name="Kilday K."/>
            <person name="Bonkowski J.C."/>
            <person name="Creswell T."/>
            <person name="Daughtrey M.L."/>
            <person name="Rane K."/>
            <person name="Grunwald N.J."/>
            <person name="Chang J.H."/>
            <person name="Putnam M.L."/>
        </authorList>
    </citation>
    <scope>NUCLEOTIDE SEQUENCE</scope>
    <source>
        <strain evidence="3">22-338</strain>
    </source>
</reference>
<dbReference type="InterPro" id="IPR002477">
    <property type="entry name" value="Peptidoglycan-bd-like"/>
</dbReference>
<feature type="domain" description="Peptidoglycan binding-like" evidence="2">
    <location>
        <begin position="661"/>
        <end position="722"/>
    </location>
</feature>
<sequence length="955" mass="101734">MPTLEKHQQQRALLEQLRAGDAPETQQQAMQLNQLYYAREMAGLADDVYDSAKGEGRPDAGWIRASEHPDKLREYASQLNLTNDQIRDLLKPDNSGFRADIYLPDPAILGPGYKPTLVFKGSAGEVLTPDGLRDTGSEDFIANNFPQSVGLKTDYYDRAMELASTLKAQRLDFDLAGHSLGGGMASAAAAVTGMRTTTLNAAGLHPLTAQRFAQENGLQLYDTQKTVIAYQVAGEVLNDGIQQNIHRLDAFRREELGAVLKETSTILKELPQGKELLASQLDAGVPRYAQPSVHAFLDRLQQADTAQLLRELPLAAGQAQPLLAARQHAATGEGIVDRPALLSLQDVSNFAGPALDAVYLTSQGARLGRNLGSVVAQSGQLAGQGLDASGDLTQNAAQAAARVRQGTTQVLGAAAALSVEQVGALAAKGRQALGQAQAGAERLQGQVESEAASLGAAALRGLGGMLPQGLSEQANAQAERLAQAGAAAQRQGHAEAAQAVQDAAGHAQQIRQRTHDSANALGAAAKQVGQAEHDTLAAVGISANAALDTTGRYAQAISAQAPELYAKQAGAVTAVVGTAAIHNPMTVQGLINLARTGMLADHVADSFSEATERHLMTETVVPSMDDHIQSIEHKAREQAAPEQTSPAQAQAKDAALRPGDRGTEVLALQASLIQLGINARVKTPIEITGLYDQQTERGVQAFQLMHGMDEVNGIADRATRAAVQQHADDAIAQRDMAPGHGAPPLHDATRGAMLPPATAQVATTAQTQEQSGLHTQQQQHALEQHHQWQLQQEQSLQQERGRLTEQEKTWDTQRDKEQASSTIDSPTREQPSPPLRAFSDPSHPGHALYAEVKSRLEDKGTPLPEDRLTQVTAAVYLDGFKPGWEGRVDLVNNTFYAQNYDNLTARVNMSLAEPAPSIQATMQDVQAQTLETARQQEAIAQAKHNAPTETGPVMG</sequence>
<dbReference type="Pfam" id="PF26363">
    <property type="entry name" value="Phospholipase-like"/>
    <property type="match status" value="1"/>
</dbReference>
<evidence type="ECO:0000259" key="2">
    <source>
        <dbReference type="Pfam" id="PF01471"/>
    </source>
</evidence>
<dbReference type="AlphaFoldDB" id="A0A9X3Z000"/>
<accession>A0A9X3Z000</accession>
<dbReference type="InterPro" id="IPR029058">
    <property type="entry name" value="AB_hydrolase_fold"/>
</dbReference>
<dbReference type="SUPFAM" id="SSF53474">
    <property type="entry name" value="alpha/beta-Hydrolases"/>
    <property type="match status" value="1"/>
</dbReference>
<feature type="compositionally biased region" description="Polar residues" evidence="1">
    <location>
        <begin position="819"/>
        <end position="830"/>
    </location>
</feature>
<feature type="region of interest" description="Disordered" evidence="1">
    <location>
        <begin position="634"/>
        <end position="658"/>
    </location>
</feature>
<dbReference type="SUPFAM" id="SSF47090">
    <property type="entry name" value="PGBD-like"/>
    <property type="match status" value="1"/>
</dbReference>
<evidence type="ECO:0000313" key="3">
    <source>
        <dbReference type="EMBL" id="MDC8637685.1"/>
    </source>
</evidence>
<feature type="compositionally biased region" description="Low complexity" evidence="1">
    <location>
        <begin position="758"/>
        <end position="798"/>
    </location>
</feature>